<dbReference type="InterPro" id="IPR025662">
    <property type="entry name" value="Sigma_54_int_dom_ATP-bd_1"/>
</dbReference>
<dbReference type="Proteomes" id="UP001165427">
    <property type="component" value="Unassembled WGS sequence"/>
</dbReference>
<dbReference type="InterPro" id="IPR025944">
    <property type="entry name" value="Sigma_54_int_dom_CS"/>
</dbReference>
<keyword evidence="2" id="KW-0067">ATP-binding</keyword>
<dbReference type="GO" id="GO:0005524">
    <property type="term" value="F:ATP binding"/>
    <property type="evidence" value="ECO:0007669"/>
    <property type="project" value="UniProtKB-KW"/>
</dbReference>
<comment type="caution">
    <text evidence="6">The sequence shown here is derived from an EMBL/GenBank/DDBJ whole genome shotgun (WGS) entry which is preliminary data.</text>
</comment>
<name>A0AA41UJX5_9BACT</name>
<dbReference type="InterPro" id="IPR027417">
    <property type="entry name" value="P-loop_NTPase"/>
</dbReference>
<evidence type="ECO:0000256" key="4">
    <source>
        <dbReference type="ARBA" id="ARBA00023163"/>
    </source>
</evidence>
<accession>A0AA41UJX5</accession>
<dbReference type="InterPro" id="IPR058031">
    <property type="entry name" value="AAA_lid_NorR"/>
</dbReference>
<keyword evidence="4" id="KW-0804">Transcription</keyword>
<dbReference type="SUPFAM" id="SSF52540">
    <property type="entry name" value="P-loop containing nucleoside triphosphate hydrolases"/>
    <property type="match status" value="1"/>
</dbReference>
<dbReference type="Gene3D" id="3.40.50.300">
    <property type="entry name" value="P-loop containing nucleotide triphosphate hydrolases"/>
    <property type="match status" value="1"/>
</dbReference>
<dbReference type="Pfam" id="PF02954">
    <property type="entry name" value="HTH_8"/>
    <property type="match status" value="1"/>
</dbReference>
<evidence type="ECO:0000259" key="5">
    <source>
        <dbReference type="PROSITE" id="PS50045"/>
    </source>
</evidence>
<dbReference type="RefSeq" id="WP_246910420.1">
    <property type="nucleotide sequence ID" value="NZ_JALJRB010000016.1"/>
</dbReference>
<dbReference type="PROSITE" id="PS00688">
    <property type="entry name" value="SIGMA54_INTERACT_3"/>
    <property type="match status" value="1"/>
</dbReference>
<evidence type="ECO:0000313" key="6">
    <source>
        <dbReference type="EMBL" id="MCJ8501689.1"/>
    </source>
</evidence>
<proteinExistence type="predicted"/>
<dbReference type="GO" id="GO:0006355">
    <property type="term" value="P:regulation of DNA-templated transcription"/>
    <property type="evidence" value="ECO:0007669"/>
    <property type="project" value="InterPro"/>
</dbReference>
<dbReference type="FunFam" id="3.40.50.300:FF:000006">
    <property type="entry name" value="DNA-binding transcriptional regulator NtrC"/>
    <property type="match status" value="1"/>
</dbReference>
<dbReference type="Gene3D" id="1.10.8.60">
    <property type="match status" value="1"/>
</dbReference>
<dbReference type="SMART" id="SM00382">
    <property type="entry name" value="AAA"/>
    <property type="match status" value="1"/>
</dbReference>
<dbReference type="EMBL" id="JALJRB010000016">
    <property type="protein sequence ID" value="MCJ8501689.1"/>
    <property type="molecule type" value="Genomic_DNA"/>
</dbReference>
<organism evidence="6 7">
    <name type="scientific">Desulfatitalea alkaliphila</name>
    <dbReference type="NCBI Taxonomy" id="2929485"/>
    <lineage>
        <taxon>Bacteria</taxon>
        <taxon>Pseudomonadati</taxon>
        <taxon>Thermodesulfobacteriota</taxon>
        <taxon>Desulfobacteria</taxon>
        <taxon>Desulfobacterales</taxon>
        <taxon>Desulfosarcinaceae</taxon>
        <taxon>Desulfatitalea</taxon>
    </lineage>
</organism>
<dbReference type="SUPFAM" id="SSF46689">
    <property type="entry name" value="Homeodomain-like"/>
    <property type="match status" value="1"/>
</dbReference>
<evidence type="ECO:0000256" key="1">
    <source>
        <dbReference type="ARBA" id="ARBA00022741"/>
    </source>
</evidence>
<dbReference type="Pfam" id="PF25601">
    <property type="entry name" value="AAA_lid_14"/>
    <property type="match status" value="1"/>
</dbReference>
<dbReference type="InterPro" id="IPR009057">
    <property type="entry name" value="Homeodomain-like_sf"/>
</dbReference>
<dbReference type="InterPro" id="IPR003593">
    <property type="entry name" value="AAA+_ATPase"/>
</dbReference>
<gene>
    <name evidence="6" type="ORF">MRX98_13990</name>
</gene>
<evidence type="ECO:0000256" key="2">
    <source>
        <dbReference type="ARBA" id="ARBA00022840"/>
    </source>
</evidence>
<dbReference type="AlphaFoldDB" id="A0AA41UJX5"/>
<dbReference type="InterPro" id="IPR002078">
    <property type="entry name" value="Sigma_54_int"/>
</dbReference>
<dbReference type="PANTHER" id="PTHR32071:SF57">
    <property type="entry name" value="C4-DICARBOXYLATE TRANSPORT TRANSCRIPTIONAL REGULATORY PROTEIN DCTD"/>
    <property type="match status" value="1"/>
</dbReference>
<dbReference type="PROSITE" id="PS00675">
    <property type="entry name" value="SIGMA54_INTERACT_1"/>
    <property type="match status" value="1"/>
</dbReference>
<dbReference type="Pfam" id="PF00158">
    <property type="entry name" value="Sigma54_activat"/>
    <property type="match status" value="1"/>
</dbReference>
<evidence type="ECO:0000256" key="3">
    <source>
        <dbReference type="ARBA" id="ARBA00023015"/>
    </source>
</evidence>
<reference evidence="6" key="1">
    <citation type="submission" date="2022-04" db="EMBL/GenBank/DDBJ databases">
        <title>Desulfatitalea alkaliphila sp. nov., a novel anaerobic sulfate-reducing bacterium isolated from terrestrial mud volcano, Taman Peninsula, Russia.</title>
        <authorList>
            <person name="Khomyakova M.A."/>
            <person name="Merkel A.Y."/>
            <person name="Slobodkin A.I."/>
        </authorList>
    </citation>
    <scope>NUCLEOTIDE SEQUENCE</scope>
    <source>
        <strain evidence="6">M08but</strain>
    </source>
</reference>
<keyword evidence="3" id="KW-0805">Transcription regulation</keyword>
<dbReference type="Gene3D" id="1.10.10.60">
    <property type="entry name" value="Homeodomain-like"/>
    <property type="match status" value="1"/>
</dbReference>
<dbReference type="PRINTS" id="PR01590">
    <property type="entry name" value="HTHFIS"/>
</dbReference>
<keyword evidence="1" id="KW-0547">Nucleotide-binding</keyword>
<keyword evidence="7" id="KW-1185">Reference proteome</keyword>
<dbReference type="PROSITE" id="PS50045">
    <property type="entry name" value="SIGMA54_INTERACT_4"/>
    <property type="match status" value="1"/>
</dbReference>
<dbReference type="PANTHER" id="PTHR32071">
    <property type="entry name" value="TRANSCRIPTIONAL REGULATORY PROTEIN"/>
    <property type="match status" value="1"/>
</dbReference>
<dbReference type="InterPro" id="IPR002197">
    <property type="entry name" value="HTH_Fis"/>
</dbReference>
<dbReference type="GO" id="GO:0043565">
    <property type="term" value="F:sequence-specific DNA binding"/>
    <property type="evidence" value="ECO:0007669"/>
    <property type="project" value="InterPro"/>
</dbReference>
<sequence length="310" mass="34931">MASHDQDARIVGSGQEMRQIKRYLMRVAGVGSTVLITGETGTGKELVAETIHTASTRSTQPMVCVNCAAIPDSLVESELFGYCKGAFTGALLPQKGKFALATHGTLFLDEIGEMSPHAQAKILRSIESNTIFPLGARRAVQLDVRIIAATNRDPEALVAEGLFRRDLYYRLNVAHIHLPPLRERKEDIPQLVDMAITRLNRRLTRDIHAFSNEALAALVQYNWPGNVRELNNLIEACFLQCETKRIEFVDLPPAFTKRLHFGDGDDERSRLMAALQSTRWNKSEAARRLQWSRMRIYRSMKRYNISPTPV</sequence>
<protein>
    <submittedName>
        <fullName evidence="6">Sigma 54-interacting transcriptional regulator</fullName>
    </submittedName>
</protein>
<dbReference type="CDD" id="cd00009">
    <property type="entry name" value="AAA"/>
    <property type="match status" value="1"/>
</dbReference>
<evidence type="ECO:0000313" key="7">
    <source>
        <dbReference type="Proteomes" id="UP001165427"/>
    </source>
</evidence>
<feature type="domain" description="Sigma-54 factor interaction" evidence="5">
    <location>
        <begin position="10"/>
        <end position="239"/>
    </location>
</feature>